<evidence type="ECO:0000256" key="4">
    <source>
        <dbReference type="ARBA" id="ARBA00022475"/>
    </source>
</evidence>
<dbReference type="KEGG" id="rgr:FZ934_24545"/>
<evidence type="ECO:0000256" key="7">
    <source>
        <dbReference type="ARBA" id="ARBA00022989"/>
    </source>
</evidence>
<feature type="transmembrane region" description="Helical" evidence="9">
    <location>
        <begin position="473"/>
        <end position="491"/>
    </location>
</feature>
<feature type="transmembrane region" description="Helical" evidence="9">
    <location>
        <begin position="370"/>
        <end position="392"/>
    </location>
</feature>
<feature type="transmembrane region" description="Helical" evidence="9">
    <location>
        <begin position="977"/>
        <end position="999"/>
    </location>
</feature>
<geneLocation type="plasmid" evidence="10 11">
    <name>unnamed</name>
</geneLocation>
<dbReference type="SUPFAM" id="SSF82866">
    <property type="entry name" value="Multidrug efflux transporter AcrB transmembrane domain"/>
    <property type="match status" value="2"/>
</dbReference>
<dbReference type="FunFam" id="1.20.1640.10:FF:000001">
    <property type="entry name" value="Efflux pump membrane transporter"/>
    <property type="match status" value="1"/>
</dbReference>
<gene>
    <name evidence="10" type="ORF">FZ934_24545</name>
</gene>
<dbReference type="Gene3D" id="3.30.70.1440">
    <property type="entry name" value="Multidrug efflux transporter AcrB pore domain"/>
    <property type="match status" value="1"/>
</dbReference>
<evidence type="ECO:0000313" key="11">
    <source>
        <dbReference type="Proteomes" id="UP000326881"/>
    </source>
</evidence>
<evidence type="ECO:0000313" key="10">
    <source>
        <dbReference type="EMBL" id="QFY63428.1"/>
    </source>
</evidence>
<feature type="transmembrane region" description="Helical" evidence="9">
    <location>
        <begin position="874"/>
        <end position="891"/>
    </location>
</feature>
<comment type="subcellular location">
    <subcellularLocation>
        <location evidence="1 9">Cell inner membrane</location>
        <topology evidence="1 9">Multi-pass membrane protein</topology>
    </subcellularLocation>
</comment>
<keyword evidence="6 9" id="KW-0812">Transmembrane</keyword>
<dbReference type="PANTHER" id="PTHR32063">
    <property type="match status" value="1"/>
</dbReference>
<feature type="transmembrane region" description="Helical" evidence="9">
    <location>
        <begin position="898"/>
        <end position="922"/>
    </location>
</feature>
<dbReference type="GO" id="GO:0015562">
    <property type="term" value="F:efflux transmembrane transporter activity"/>
    <property type="evidence" value="ECO:0007669"/>
    <property type="project" value="InterPro"/>
</dbReference>
<dbReference type="GO" id="GO:0042910">
    <property type="term" value="F:xenobiotic transmembrane transporter activity"/>
    <property type="evidence" value="ECO:0007669"/>
    <property type="project" value="TreeGrafter"/>
</dbReference>
<evidence type="ECO:0000256" key="1">
    <source>
        <dbReference type="ARBA" id="ARBA00004429"/>
    </source>
</evidence>
<keyword evidence="5 9" id="KW-0997">Cell inner membrane</keyword>
<evidence type="ECO:0000256" key="9">
    <source>
        <dbReference type="RuleBase" id="RU364070"/>
    </source>
</evidence>
<dbReference type="SUPFAM" id="SSF82693">
    <property type="entry name" value="Multidrug efflux transporter AcrB pore domain, PN1, PN2, PC1 and PC2 subdomains"/>
    <property type="match status" value="4"/>
</dbReference>
<feature type="transmembrane region" description="Helical" evidence="9">
    <location>
        <begin position="928"/>
        <end position="949"/>
    </location>
</feature>
<keyword evidence="11" id="KW-1185">Reference proteome</keyword>
<dbReference type="Gene3D" id="3.30.70.1430">
    <property type="entry name" value="Multidrug efflux transporter AcrB pore domain"/>
    <property type="match status" value="2"/>
</dbReference>
<dbReference type="EMBL" id="CP043499">
    <property type="protein sequence ID" value="QFY63428.1"/>
    <property type="molecule type" value="Genomic_DNA"/>
</dbReference>
<keyword evidence="10" id="KW-0614">Plasmid</keyword>
<dbReference type="FunFam" id="3.30.70.1430:FF:000001">
    <property type="entry name" value="Efflux pump membrane transporter"/>
    <property type="match status" value="1"/>
</dbReference>
<sequence length="1057" mass="113191">MISRFFIERPVLANVLALVFVLVGAVALFNLPVAQYPNVVPPTVQVTTRFPGASAKTLVDTVALPIEQQVNGVQDMIYMQSTSASDGTYSLTVTFAIGTDPDQAQVLVQNRVAIALSSLPEAVQLQGVTTQKKSTAILGFVSLTSEDGRYDSLFLSNYAVINLQNELSRLPGVGNVNVFGAGQYAMRIWMDSNLMQARGLTPQDIVSAVQQQSQEVTAGQLGIPPVPKGQTFQYTLNVNGRLNEAIDYENIIVKVDGANGGRVTRIRDIGRVELGAQTYSQTFMQNGQPAAGIGIYQLPEANAIAVAQSVKAKMAELAKSFPQGLQYHIPFDTTKFVNASIDEVYVTLIEAGVLVLIVILVFLQDWRAMLVPATTVPVTIIGAFAAMAALGFTVNLSTLFAIVLAIGIVVDDAIVIVEGVARHIEAGMSGRQAAEKAMEELLGPVIGITLVLMAVFIPAAFLPGLTGQLYRQFALVIAATALISAINAVTLKPTQCALWLRPPVPPEKRNFLYRGFNAVYDRAEHGYTRLISAMTHHSGLMVVIACILMGTAAWGLARLPTAFLPIEDQGYVLIGAQLPDGASKERTDAVMQEVGKIAQATPGVEDVLTISGISVLDNNASLQNAGVAYVVLKDWDERGKINGQDLLSIYEHLHTQLQGILSAKTLVIVPPPIQGVGNASGFTMQIELRNGIADYPLLQSLADSIVNNGNAQSSLQRLSTSFRSNVPQLEIVVDRIKAETLGVTVGQVFSALSGYVGSTYVTQFNKFGRTFQVYAQAASDFRIRPDDIRNLKVRAGDGTMVPLGTVVSVTAMQGPSLISLYNLYPTATIVGGPAAGFSSGQALNVMEQIANKTLPSGTGFDWTALSFQEKAVGTQIYFIFALAMLLVYFVLAGQYESWILPLAVILAVPLALLGTVGALMAAGVANNLYTQIGLILLIALSAKNAILIVEYAREKREEGMPILDAAVEAARLRFRPILMTSFAFILGVLPLVLASGAGASARKSIGISVFSGMIASTCLAVLFVPSFYVVLQRLEEYRRRRGTSATPIDDQMPKAQP</sequence>
<dbReference type="Gene3D" id="3.30.2090.10">
    <property type="entry name" value="Multidrug efflux transporter AcrB TolC docking domain, DN and DC subdomains"/>
    <property type="match status" value="2"/>
</dbReference>
<proteinExistence type="inferred from homology"/>
<feature type="transmembrane region" description="Helical" evidence="9">
    <location>
        <begin position="398"/>
        <end position="421"/>
    </location>
</feature>
<dbReference type="GO" id="GO:0005886">
    <property type="term" value="C:plasma membrane"/>
    <property type="evidence" value="ECO:0007669"/>
    <property type="project" value="UniProtKB-SubCell"/>
</dbReference>
<dbReference type="InterPro" id="IPR004764">
    <property type="entry name" value="MdtF-like"/>
</dbReference>
<feature type="transmembrane region" description="Helical" evidence="9">
    <location>
        <begin position="12"/>
        <end position="33"/>
    </location>
</feature>
<evidence type="ECO:0000256" key="8">
    <source>
        <dbReference type="ARBA" id="ARBA00023136"/>
    </source>
</evidence>
<dbReference type="InterPro" id="IPR027463">
    <property type="entry name" value="AcrB_DN_DC_subdom"/>
</dbReference>
<feature type="transmembrane region" description="Helical" evidence="9">
    <location>
        <begin position="1005"/>
        <end position="1031"/>
    </location>
</feature>
<dbReference type="OrthoDB" id="9807350at2"/>
<feature type="transmembrane region" description="Helical" evidence="9">
    <location>
        <begin position="441"/>
        <end position="461"/>
    </location>
</feature>
<dbReference type="RefSeq" id="WP_153273392.1">
    <property type="nucleotide sequence ID" value="NZ_CP043499.1"/>
</dbReference>
<keyword evidence="7 9" id="KW-1133">Transmembrane helix</keyword>
<dbReference type="Gene3D" id="1.20.1640.10">
    <property type="entry name" value="Multidrug efflux transporter AcrB transmembrane domain"/>
    <property type="match status" value="2"/>
</dbReference>
<evidence type="ECO:0000256" key="6">
    <source>
        <dbReference type="ARBA" id="ARBA00022692"/>
    </source>
</evidence>
<keyword evidence="3 9" id="KW-0813">Transport</keyword>
<dbReference type="PRINTS" id="PR00702">
    <property type="entry name" value="ACRIFLAVINRP"/>
</dbReference>
<dbReference type="Gene3D" id="3.30.70.1320">
    <property type="entry name" value="Multidrug efflux transporter AcrB pore domain like"/>
    <property type="match status" value="1"/>
</dbReference>
<reference evidence="10 11" key="1">
    <citation type="submission" date="2019-08" db="EMBL/GenBank/DDBJ databases">
        <title>Prosopis cineraria nodule microbiome.</title>
        <authorList>
            <person name="Ali R."/>
            <person name="Chaluvadi S.R."/>
            <person name="Wang X."/>
        </authorList>
    </citation>
    <scope>NUCLEOTIDE SEQUENCE [LARGE SCALE GENOMIC DNA]</scope>
    <source>
        <strain evidence="10 11">BG7</strain>
        <plasmid evidence="10 11">unnamed</plasmid>
    </source>
</reference>
<feature type="transmembrane region" description="Helical" evidence="9">
    <location>
        <begin position="344"/>
        <end position="363"/>
    </location>
</feature>
<feature type="transmembrane region" description="Helical" evidence="9">
    <location>
        <begin position="539"/>
        <end position="557"/>
    </location>
</feature>
<dbReference type="SUPFAM" id="SSF82714">
    <property type="entry name" value="Multidrug efflux transporter AcrB TolC docking domain, DN and DC subdomains"/>
    <property type="match status" value="2"/>
</dbReference>
<dbReference type="NCBIfam" id="NF000282">
    <property type="entry name" value="RND_permease_1"/>
    <property type="match status" value="1"/>
</dbReference>
<dbReference type="PANTHER" id="PTHR32063:SF13">
    <property type="entry name" value="MULTIDRUG EFFLUX PUMP SUBUNIT ACRB-RELATED"/>
    <property type="match status" value="1"/>
</dbReference>
<organism evidence="10 11">
    <name type="scientific">Rhizobium grahamii</name>
    <dbReference type="NCBI Taxonomy" id="1120045"/>
    <lineage>
        <taxon>Bacteria</taxon>
        <taxon>Pseudomonadati</taxon>
        <taxon>Pseudomonadota</taxon>
        <taxon>Alphaproteobacteria</taxon>
        <taxon>Hyphomicrobiales</taxon>
        <taxon>Rhizobiaceae</taxon>
        <taxon>Rhizobium/Agrobacterium group</taxon>
        <taxon>Rhizobium</taxon>
    </lineage>
</organism>
<accession>A0A5Q0CC22</accession>
<dbReference type="InterPro" id="IPR001036">
    <property type="entry name" value="Acrflvin-R"/>
</dbReference>
<comment type="similarity">
    <text evidence="2 9">Belongs to the resistance-nodulation-cell division (RND) (TC 2.A.6) family.</text>
</comment>
<name>A0A5Q0CC22_9HYPH</name>
<dbReference type="AlphaFoldDB" id="A0A5Q0CC22"/>
<dbReference type="Pfam" id="PF00873">
    <property type="entry name" value="ACR_tran"/>
    <property type="match status" value="1"/>
</dbReference>
<dbReference type="NCBIfam" id="TIGR00915">
    <property type="entry name" value="2A0602"/>
    <property type="match status" value="1"/>
</dbReference>
<evidence type="ECO:0000256" key="5">
    <source>
        <dbReference type="ARBA" id="ARBA00022519"/>
    </source>
</evidence>
<evidence type="ECO:0000256" key="3">
    <source>
        <dbReference type="ARBA" id="ARBA00022448"/>
    </source>
</evidence>
<keyword evidence="8 9" id="KW-0472">Membrane</keyword>
<dbReference type="Proteomes" id="UP000326881">
    <property type="component" value="Plasmid unnamed"/>
</dbReference>
<keyword evidence="4" id="KW-1003">Cell membrane</keyword>
<dbReference type="GO" id="GO:0009636">
    <property type="term" value="P:response to toxic substance"/>
    <property type="evidence" value="ECO:0007669"/>
    <property type="project" value="UniProtKB-ARBA"/>
</dbReference>
<evidence type="ECO:0000256" key="2">
    <source>
        <dbReference type="ARBA" id="ARBA00010942"/>
    </source>
</evidence>
<protein>
    <recommendedName>
        <fullName evidence="9">Efflux pump membrane transporter</fullName>
    </recommendedName>
</protein>